<gene>
    <name evidence="2" type="ORF">UFOVP1191_68</name>
    <name evidence="3" type="ORF">UFOVP1252_110</name>
    <name evidence="1" type="ORF">UFOVP529_10</name>
</gene>
<sequence>MALPGFVTTITLSREGMASQAADGTPTMSRVEIWSGKGHYQQQQGVFNATDTGYIEYQVYRFWLPFLKGTLRPQEADIIEADGYEYSCIGIEQESLKHHIIVKAQRVER</sequence>
<dbReference type="EMBL" id="LR797211">
    <property type="protein sequence ID" value="CAB4194535.1"/>
    <property type="molecule type" value="Genomic_DNA"/>
</dbReference>
<evidence type="ECO:0000313" key="2">
    <source>
        <dbReference type="EMBL" id="CAB4190530.1"/>
    </source>
</evidence>
<organism evidence="2">
    <name type="scientific">uncultured Caudovirales phage</name>
    <dbReference type="NCBI Taxonomy" id="2100421"/>
    <lineage>
        <taxon>Viruses</taxon>
        <taxon>Duplodnaviria</taxon>
        <taxon>Heunggongvirae</taxon>
        <taxon>Uroviricota</taxon>
        <taxon>Caudoviricetes</taxon>
        <taxon>Peduoviridae</taxon>
        <taxon>Maltschvirus</taxon>
        <taxon>Maltschvirus maltsch</taxon>
    </lineage>
</organism>
<dbReference type="EMBL" id="LR797158">
    <property type="protein sequence ID" value="CAB4190530.1"/>
    <property type="molecule type" value="Genomic_DNA"/>
</dbReference>
<evidence type="ECO:0000313" key="3">
    <source>
        <dbReference type="EMBL" id="CAB4194535.1"/>
    </source>
</evidence>
<proteinExistence type="predicted"/>
<reference evidence="2" key="1">
    <citation type="submission" date="2020-05" db="EMBL/GenBank/DDBJ databases">
        <authorList>
            <person name="Chiriac C."/>
            <person name="Salcher M."/>
            <person name="Ghai R."/>
            <person name="Kavagutti S V."/>
        </authorList>
    </citation>
    <scope>NUCLEOTIDE SEQUENCE</scope>
</reference>
<name>A0A6J5R0I1_9CAUD</name>
<protein>
    <submittedName>
        <fullName evidence="2">Uncharacterized protein</fullName>
    </submittedName>
</protein>
<accession>A0A6J5R0I1</accession>
<dbReference type="EMBL" id="LR796510">
    <property type="protein sequence ID" value="CAB4148508.1"/>
    <property type="molecule type" value="Genomic_DNA"/>
</dbReference>
<evidence type="ECO:0000313" key="1">
    <source>
        <dbReference type="EMBL" id="CAB4148508.1"/>
    </source>
</evidence>